<dbReference type="Pfam" id="PF02260">
    <property type="entry name" value="FATC"/>
    <property type="match status" value="1"/>
</dbReference>
<dbReference type="GO" id="GO:0016242">
    <property type="term" value="P:negative regulation of macroautophagy"/>
    <property type="evidence" value="ECO:0007669"/>
    <property type="project" value="TreeGrafter"/>
</dbReference>
<gene>
    <name evidence="17" type="ORF">D9611_006432</name>
</gene>
<protein>
    <recommendedName>
        <fullName evidence="12">Serine/threonine-protein kinase TOR</fullName>
        <ecNumber evidence="12">2.7.11.1</ecNumber>
    </recommendedName>
</protein>
<dbReference type="CDD" id="cd10206">
    <property type="entry name" value="ASKHA_NBD_Arp8-like"/>
    <property type="match status" value="1"/>
</dbReference>
<dbReference type="Gene3D" id="3.30.420.40">
    <property type="match status" value="2"/>
</dbReference>
<dbReference type="Pfam" id="PF11865">
    <property type="entry name" value="mTOR_dom"/>
    <property type="match status" value="1"/>
</dbReference>
<dbReference type="PANTHER" id="PTHR11139:SF9">
    <property type="entry name" value="SERINE_THREONINE-PROTEIN KINASE MTOR"/>
    <property type="match status" value="1"/>
</dbReference>
<dbReference type="GO" id="GO:0005737">
    <property type="term" value="C:cytoplasm"/>
    <property type="evidence" value="ECO:0007669"/>
    <property type="project" value="TreeGrafter"/>
</dbReference>
<dbReference type="InterPro" id="IPR057564">
    <property type="entry name" value="HEAT_ATR"/>
</dbReference>
<dbReference type="SMART" id="SM01346">
    <property type="entry name" value="DUF3385"/>
    <property type="match status" value="1"/>
</dbReference>
<evidence type="ECO:0000259" key="15">
    <source>
        <dbReference type="PROSITE" id="PS51189"/>
    </source>
</evidence>
<evidence type="ECO:0000256" key="6">
    <source>
        <dbReference type="ARBA" id="ARBA00022777"/>
    </source>
</evidence>
<dbReference type="InterPro" id="IPR024585">
    <property type="entry name" value="mTOR_dom"/>
</dbReference>
<evidence type="ECO:0000256" key="11">
    <source>
        <dbReference type="RuleBase" id="RU000487"/>
    </source>
</evidence>
<comment type="catalytic activity">
    <reaction evidence="9 12">
        <text>L-threonyl-[protein] + ATP = O-phospho-L-threonyl-[protein] + ADP + H(+)</text>
        <dbReference type="Rhea" id="RHEA:46608"/>
        <dbReference type="Rhea" id="RHEA-COMP:11060"/>
        <dbReference type="Rhea" id="RHEA-COMP:11605"/>
        <dbReference type="ChEBI" id="CHEBI:15378"/>
        <dbReference type="ChEBI" id="CHEBI:30013"/>
        <dbReference type="ChEBI" id="CHEBI:30616"/>
        <dbReference type="ChEBI" id="CHEBI:61977"/>
        <dbReference type="ChEBI" id="CHEBI:456216"/>
        <dbReference type="EC" id="2.7.11.1"/>
    </reaction>
</comment>
<feature type="domain" description="PI3K/PI4K catalytic" evidence="14">
    <location>
        <begin position="1962"/>
        <end position="2275"/>
    </location>
</feature>
<dbReference type="InterPro" id="IPR003151">
    <property type="entry name" value="PIK-rel_kinase_FAT"/>
</dbReference>
<comment type="similarity">
    <text evidence="11">Belongs to the actin family.</text>
</comment>
<keyword evidence="4" id="KW-0677">Repeat</keyword>
<evidence type="ECO:0000256" key="5">
    <source>
        <dbReference type="ARBA" id="ARBA00022741"/>
    </source>
</evidence>
<name>A0A8H5C6Y9_9AGAR</name>
<dbReference type="EMBL" id="JAACJK010000059">
    <property type="protein sequence ID" value="KAF5336078.1"/>
    <property type="molecule type" value="Genomic_DNA"/>
</dbReference>
<dbReference type="SUPFAM" id="SSF53067">
    <property type="entry name" value="Actin-like ATPase domain"/>
    <property type="match status" value="1"/>
</dbReference>
<evidence type="ECO:0000313" key="17">
    <source>
        <dbReference type="EMBL" id="KAF5336078.1"/>
    </source>
</evidence>
<dbReference type="FunFam" id="1.25.10.10:FF:000371">
    <property type="entry name" value="Serine/threonine-protein kinase TOR"/>
    <property type="match status" value="1"/>
</dbReference>
<dbReference type="SUPFAM" id="SSF56112">
    <property type="entry name" value="Protein kinase-like (PK-like)"/>
    <property type="match status" value="1"/>
</dbReference>
<feature type="domain" description="FAT" evidence="15">
    <location>
        <begin position="1245"/>
        <end position="1788"/>
    </location>
</feature>
<dbReference type="SMART" id="SM00268">
    <property type="entry name" value="ACTIN"/>
    <property type="match status" value="1"/>
</dbReference>
<dbReference type="GO" id="GO:0080090">
    <property type="term" value="P:regulation of primary metabolic process"/>
    <property type="evidence" value="ECO:0007669"/>
    <property type="project" value="UniProtKB-ARBA"/>
</dbReference>
<dbReference type="GO" id="GO:0005524">
    <property type="term" value="F:ATP binding"/>
    <property type="evidence" value="ECO:0007669"/>
    <property type="project" value="UniProtKB-KW"/>
</dbReference>
<comment type="caution">
    <text evidence="17">The sequence shown here is derived from an EMBL/GenBank/DDBJ whole genome shotgun (WGS) entry which is preliminary data.</text>
</comment>
<dbReference type="GO" id="GO:0004674">
    <property type="term" value="F:protein serine/threonine kinase activity"/>
    <property type="evidence" value="ECO:0007669"/>
    <property type="project" value="UniProtKB-KW"/>
</dbReference>
<keyword evidence="6 12" id="KW-0418">Kinase</keyword>
<dbReference type="PROSITE" id="PS00916">
    <property type="entry name" value="PI3_4_KINASE_2"/>
    <property type="match status" value="1"/>
</dbReference>
<keyword evidence="5 12" id="KW-0547">Nucleotide-binding</keyword>
<comment type="catalytic activity">
    <reaction evidence="10">
        <text>L-seryl-[protein] + ATP = O-phospho-L-seryl-[protein] + ADP + H(+)</text>
        <dbReference type="Rhea" id="RHEA:17989"/>
        <dbReference type="Rhea" id="RHEA-COMP:9863"/>
        <dbReference type="Rhea" id="RHEA-COMP:11604"/>
        <dbReference type="ChEBI" id="CHEBI:15378"/>
        <dbReference type="ChEBI" id="CHEBI:29999"/>
        <dbReference type="ChEBI" id="CHEBI:30616"/>
        <dbReference type="ChEBI" id="CHEBI:83421"/>
        <dbReference type="ChEBI" id="CHEBI:456216"/>
        <dbReference type="EC" id="2.7.11.1"/>
    </reaction>
</comment>
<dbReference type="InterPro" id="IPR050517">
    <property type="entry name" value="DDR_Repair_Kinase"/>
</dbReference>
<dbReference type="InterPro" id="IPR036738">
    <property type="entry name" value="FRB_sf"/>
</dbReference>
<organism evidence="17 18">
    <name type="scientific">Ephemerocybe angulata</name>
    <dbReference type="NCBI Taxonomy" id="980116"/>
    <lineage>
        <taxon>Eukaryota</taxon>
        <taxon>Fungi</taxon>
        <taxon>Dikarya</taxon>
        <taxon>Basidiomycota</taxon>
        <taxon>Agaricomycotina</taxon>
        <taxon>Agaricomycetes</taxon>
        <taxon>Agaricomycetidae</taxon>
        <taxon>Agaricales</taxon>
        <taxon>Agaricineae</taxon>
        <taxon>Psathyrellaceae</taxon>
        <taxon>Ephemerocybe</taxon>
    </lineage>
</organism>
<dbReference type="CDD" id="cd05169">
    <property type="entry name" value="PIKKc_TOR"/>
    <property type="match status" value="1"/>
</dbReference>
<keyword evidence="18" id="KW-1185">Reference proteome</keyword>
<evidence type="ECO:0000256" key="2">
    <source>
        <dbReference type="ARBA" id="ARBA00022527"/>
    </source>
</evidence>
<sequence length="2865" mass="323589">MSSAVSPQQSDQLSTIFASLKSRSPDVRIQAADDLKRYVQASIAEMSSDAAAKLWDDNINRRLFELTHSQSTMEAFGGLLAIEKLLDVEQEETIESKRNLFRFYNYVKHLLPNHDVNLMMAASKTLGKIAEIGGAAFGERFMDFEVPAAIELLQPDKQEAPRYAGVLILKELARNSPTYFHSHIEIVFDNIQGPLKDQRLIVREGAAELLANCLQIVTSRERQTRNPYLSKILQDAQNGLKQAQPEIIHGSLLAYRELLLHAGMFMQENFLDTAETILRFKTYRDQTVRKMVITMIPTLAAYDTQTFTEHFLHKAMGHLLAQLEKPAERSLAFIAIGHTALSVGSDMKPFLDPIMDNIKAGLQARGRKNAPSEEPIFQCIGMLAAAVGPNLTKLLHDQLDLMMACGLSEPLVQALSAIVKYIPPLLKTIQDRLLDLLSVLLSGQPYKPLGAPPSIPHNEYTAQLAAAQMTIDKNPELIRLALKTLGTFDLTGHVLNEFVRSCALPYLEDDNASVRAAAAETCCTLFIKDPICFQASSHAIEVISDVLDKLLTVGIADPDARIRNIVLRNLHERFDKHLAQAENVRSLFIALNDEAMENREAAVTLIGRLAKHNPAYVMPSLRKALIQLLTELEYSTVMRNREDCTRLLTLLIGATQRLIKPYAIPMLRALIQKSNDSNPAVAANIMMCLGELACVAGELAMPHVNDLMSIVLAKLSDPTAVKRDAALHTLGQICSSTGYVISPLVDYPQLLPLLGKIMKTENSPSTRREVVKVLGILGALDPYRRKTRPEEEAASNAETAVAAVNQVPLTQHTTSSSSDDYFQTVVINSLLAILKDQSLSSHHHTVIEAIMSIFKTQGLKCVTFLPQIIPAFASVTCNSTARLQEFHLQQLAILVSIIKQHIRNYVVDIFSLISDLWDNVPLQLPIVALIEAIGKALDAEFKPFLPRVLPLVLKVFDGDLSEKRISVQVKIFDAFLTFGANIEEYLHLVIPIIVKGYERPEGPVILRKRAILTIDGLSRRINFSDHASRIIHPMVRVLEGVNNELRMAVMDTLCSLVVQLGSDFAIFVPTISKSMHRNRISHPRYENLISKLLSGERLPQENSVMELFENPKAPEYSAPAEATKMTVNQQHLKQAWDVSTITTREDWLEWMHRLSVEFMKESPSHALRACINLVDIHPPLAKELFNAAFLSCWTELYDQYQEDLVRCIEHAITSSQAPSELIHRLLNLAEFMEHEEKPLPIEHRTLGEYAMKYMAYAKALHYKELEYFAEPSPAVIESLISINTRLQQHDAAWGTLLHAGQEYDVTKHEEWYERLGRWQEALVAYEKKAEMDPDAPDIMIGRMKCYHALGEWDHLAAQVHENWANANHEDRREIAPMAAAAAWSLNDWDSMDNYISTMKGDSPDKAFYRAILSVHQNQFPKALVYIARARELIEPELTSFTGEGYGRAYSVVVRAQMLSELEELIAYKQYADQPDKQLTMRKTWMRRLQGCQPDVEVWQRILQVRTLVSSPEDDPVMWIKFANLCRKSDRMALADKTIASLLSPERAPPNVVYAQLKFMWARGAEEETLGHLRAFTANLAKDVEEVSSEQNHRPSVSKTRLEELTKLLARCYFKQGEWQQVLKTEWTPRNSHEILHSYFLATVYDPAWCKAWHTWALANFEVVGHLDQPELGRVGADVPGDSLATNVVQAIDGFFKSISLQNQESLQDTLRLLTLWFKYGQHDDVSHAMGSGFSTVEVDTWLEVIPQIIARIQTPHANIRRNINNLLTDVGKHHPQALIYPLTVASKSSSLARRNAALTIMERMKEHSPVIVMQALLVSKELIRVAILWHEMWHEGLEEASRLYFNDKNPDGMIMVLEPLHKMLEKGPTTARETSFSQVFGRELHEAREACRRYQIYGDPTELDKAWDIYYGVFKKVEKQLPQLTTLDLQYVSPSLLKARQLDLAVPGTYQSGRPIIRIESFATKLTVIASKQRPRRLSLKGSDGRDYQYVLKGHEDLRQDERVMQLFSLVNTLLSVDTQSFKRRLHIQRYPVIPLAPNAGLLGWVQDSDTLHVLIRDYRESRKVLLNIEYRLMLQMAPDYEGLMLLQKVEVFEYALENTTGQDLYRVLWLKSTNSEHWLERRATYTRSLAVNSMVGHILGLGDRHPSNLLLERSTGKVVHIDFGDCFEVAMHREKFPEKVPFRLTRMLTHAMEVSGIEGSFRNTCEITMSVLRAHKESLMAVLEAFVYDPLINWRLMQTEVDRRTEDVDRAPELVRVAAHPQAPIRKLKADENDIFNENEDEHGAQEVRNERALFVYNRVQNKLTGRDFNPATSLTVVSQVDKLIEQATSLENLCQCFSGWMRFYKLRVTPNAAAIASTFNEQFNPEIITSDPKEIDWQDPRAQDAVLTGDAALRIGDPISSGYAVRWPIYGSNFNTRDYNSVQLVLSDLEVLIEDALRERFGITRESFKNYSVVFVIPDFYDRAYVREFTNLLLVTMGFKQLCAQQESLAATYGAGISNACVVDIGSKVTTIACVDEGLILPETRLSLNMGGDDITEFLYVLLQRIKFPYRTADLSRSYDWAVMEDLKSRLCTLAESDVALNLYDFIVRRPDAPTEKYGLRAYDEVILAPMCLFEPRVIDFDRKCKGLRPLSSDVTEEIIAHQTDAKTKAMIISTQHLMPGVVLEPQPVSALPPPEETTMQSPAPKETDPNAMAVDAPETSRGPQNQGPIEVIDVDEERPPTLDFSQAPPLRPLPVEVSQREIDIPYEASKLPLDVAIFNSARAAGGDDKIRKYLQAVLVIGGTGLIPGMAHALESRLQAIATPLVPNMEKVQIIPPPKDVDPRVLSWKGASVLGKMESVSELWISPSDWVYFAFLNGFRVRV</sequence>
<evidence type="ECO:0000256" key="10">
    <source>
        <dbReference type="ARBA" id="ARBA00048679"/>
    </source>
</evidence>
<keyword evidence="8" id="KW-0131">Cell cycle</keyword>
<evidence type="ECO:0000256" key="1">
    <source>
        <dbReference type="ARBA" id="ARBA00011031"/>
    </source>
</evidence>
<dbReference type="GO" id="GO:0005634">
    <property type="term" value="C:nucleus"/>
    <property type="evidence" value="ECO:0007669"/>
    <property type="project" value="TreeGrafter"/>
</dbReference>
<evidence type="ECO:0000256" key="13">
    <source>
        <dbReference type="SAM" id="MobiDB-lite"/>
    </source>
</evidence>
<dbReference type="InterPro" id="IPR036940">
    <property type="entry name" value="PI3/4_kinase_cat_sf"/>
</dbReference>
<dbReference type="InterPro" id="IPR009076">
    <property type="entry name" value="FRB_dom"/>
</dbReference>
<dbReference type="InterPro" id="IPR014009">
    <property type="entry name" value="PIK_FAT"/>
</dbReference>
<dbReference type="SMART" id="SM00146">
    <property type="entry name" value="PI3Kc"/>
    <property type="match status" value="1"/>
</dbReference>
<dbReference type="FunFam" id="3.30.1010.10:FF:000006">
    <property type="entry name" value="Serine/threonine-protein kinase TOR"/>
    <property type="match status" value="1"/>
</dbReference>
<dbReference type="InterPro" id="IPR000403">
    <property type="entry name" value="PI3/4_kinase_cat_dom"/>
</dbReference>
<accession>A0A8H5C6Y9</accession>
<evidence type="ECO:0000256" key="9">
    <source>
        <dbReference type="ARBA" id="ARBA00047899"/>
    </source>
</evidence>
<keyword evidence="7 12" id="KW-0067">ATP-binding</keyword>
<dbReference type="OrthoDB" id="381190at2759"/>
<evidence type="ECO:0000256" key="7">
    <source>
        <dbReference type="ARBA" id="ARBA00022840"/>
    </source>
</evidence>
<dbReference type="PANTHER" id="PTHR11139">
    <property type="entry name" value="ATAXIA TELANGIECTASIA MUTATED ATM -RELATED"/>
    <property type="match status" value="1"/>
</dbReference>
<dbReference type="Gene3D" id="1.25.10.10">
    <property type="entry name" value="Leucine-rich Repeat Variant"/>
    <property type="match status" value="4"/>
</dbReference>
<dbReference type="InterPro" id="IPR043129">
    <property type="entry name" value="ATPase_NBD"/>
</dbReference>
<evidence type="ECO:0000259" key="14">
    <source>
        <dbReference type="PROSITE" id="PS50290"/>
    </source>
</evidence>
<dbReference type="InterPro" id="IPR011009">
    <property type="entry name" value="Kinase-like_dom_sf"/>
</dbReference>
<dbReference type="GO" id="GO:0044877">
    <property type="term" value="F:protein-containing complex binding"/>
    <property type="evidence" value="ECO:0007669"/>
    <property type="project" value="InterPro"/>
</dbReference>
<dbReference type="Proteomes" id="UP000541558">
    <property type="component" value="Unassembled WGS sequence"/>
</dbReference>
<dbReference type="SUPFAM" id="SSF48371">
    <property type="entry name" value="ARM repeat"/>
    <property type="match status" value="2"/>
</dbReference>
<dbReference type="GO" id="GO:0031931">
    <property type="term" value="C:TORC1 complex"/>
    <property type="evidence" value="ECO:0007669"/>
    <property type="project" value="TreeGrafter"/>
</dbReference>
<feature type="region of interest" description="Disordered" evidence="13">
    <location>
        <begin position="2670"/>
        <end position="2710"/>
    </location>
</feature>
<dbReference type="SMART" id="SM01343">
    <property type="entry name" value="FATC"/>
    <property type="match status" value="1"/>
</dbReference>
<dbReference type="FunFam" id="1.20.120.150:FF:000001">
    <property type="entry name" value="Serine/threonine-protein kinase TOR"/>
    <property type="match status" value="1"/>
</dbReference>
<dbReference type="Gene3D" id="1.20.120.150">
    <property type="entry name" value="FKBP12-rapamycin binding domain"/>
    <property type="match status" value="1"/>
</dbReference>
<keyword evidence="3 12" id="KW-0808">Transferase</keyword>
<dbReference type="Pfam" id="PF23593">
    <property type="entry name" value="HEAT_ATR"/>
    <property type="match status" value="1"/>
</dbReference>
<evidence type="ECO:0000256" key="12">
    <source>
        <dbReference type="RuleBase" id="RU364109"/>
    </source>
</evidence>
<feature type="domain" description="FATC" evidence="16">
    <location>
        <begin position="2314"/>
        <end position="2346"/>
    </location>
</feature>
<dbReference type="GO" id="GO:0005886">
    <property type="term" value="C:plasma membrane"/>
    <property type="evidence" value="ECO:0007669"/>
    <property type="project" value="UniProtKB-ARBA"/>
</dbReference>
<evidence type="ECO:0000256" key="3">
    <source>
        <dbReference type="ARBA" id="ARBA00022679"/>
    </source>
</evidence>
<evidence type="ECO:0000256" key="4">
    <source>
        <dbReference type="ARBA" id="ARBA00022737"/>
    </source>
</evidence>
<reference evidence="17 18" key="1">
    <citation type="journal article" date="2020" name="ISME J.">
        <title>Uncovering the hidden diversity of litter-decomposition mechanisms in mushroom-forming fungi.</title>
        <authorList>
            <person name="Floudas D."/>
            <person name="Bentzer J."/>
            <person name="Ahren D."/>
            <person name="Johansson T."/>
            <person name="Persson P."/>
            <person name="Tunlid A."/>
        </authorList>
    </citation>
    <scope>NUCLEOTIDE SEQUENCE [LARGE SCALE GENOMIC DNA]</scope>
    <source>
        <strain evidence="17 18">CBS 175.51</strain>
    </source>
</reference>
<proteinExistence type="inferred from homology"/>
<dbReference type="SMART" id="SM01345">
    <property type="entry name" value="Rapamycin_bind"/>
    <property type="match status" value="1"/>
</dbReference>
<dbReference type="InterPro" id="IPR011989">
    <property type="entry name" value="ARM-like"/>
</dbReference>
<dbReference type="Pfam" id="PF00454">
    <property type="entry name" value="PI3_PI4_kinase"/>
    <property type="match status" value="1"/>
</dbReference>
<dbReference type="PROSITE" id="PS51190">
    <property type="entry name" value="FATC"/>
    <property type="match status" value="1"/>
</dbReference>
<dbReference type="InterPro" id="IPR016024">
    <property type="entry name" value="ARM-type_fold"/>
</dbReference>
<comment type="similarity">
    <text evidence="1 12">Belongs to the PI3/PI4-kinase family.</text>
</comment>
<dbReference type="Gene3D" id="1.10.1070.11">
    <property type="entry name" value="Phosphatidylinositol 3-/4-kinase, catalytic domain"/>
    <property type="match status" value="1"/>
</dbReference>
<dbReference type="Gene3D" id="3.90.640.10">
    <property type="entry name" value="Actin, Chain A, domain 4"/>
    <property type="match status" value="1"/>
</dbReference>
<dbReference type="EC" id="2.7.11.1" evidence="12"/>
<evidence type="ECO:0000313" key="18">
    <source>
        <dbReference type="Proteomes" id="UP000541558"/>
    </source>
</evidence>
<dbReference type="InterPro" id="IPR004000">
    <property type="entry name" value="Actin"/>
</dbReference>
<dbReference type="InterPro" id="IPR026683">
    <property type="entry name" value="TOR_cat"/>
</dbReference>
<dbReference type="InterPro" id="IPR011990">
    <property type="entry name" value="TPR-like_helical_dom_sf"/>
</dbReference>
<dbReference type="Pfam" id="PF02259">
    <property type="entry name" value="FAT"/>
    <property type="match status" value="1"/>
</dbReference>
<evidence type="ECO:0000256" key="8">
    <source>
        <dbReference type="ARBA" id="ARBA00023306"/>
    </source>
</evidence>
<dbReference type="GO" id="GO:0038202">
    <property type="term" value="P:TORC1 signaling"/>
    <property type="evidence" value="ECO:0007669"/>
    <property type="project" value="TreeGrafter"/>
</dbReference>
<keyword evidence="2 12" id="KW-0723">Serine/threonine-protein kinase</keyword>
<dbReference type="Gene3D" id="3.30.1010.10">
    <property type="entry name" value="Phosphatidylinositol 3-kinase Catalytic Subunit, Chain A, domain 4"/>
    <property type="match status" value="1"/>
</dbReference>
<dbReference type="PROSITE" id="PS00915">
    <property type="entry name" value="PI3_4_KINASE_1"/>
    <property type="match status" value="1"/>
</dbReference>
<dbReference type="InterPro" id="IPR018936">
    <property type="entry name" value="PI3/4_kinase_CS"/>
</dbReference>
<dbReference type="InterPro" id="IPR003152">
    <property type="entry name" value="FATC_dom"/>
</dbReference>
<evidence type="ECO:0000259" key="16">
    <source>
        <dbReference type="PROSITE" id="PS51190"/>
    </source>
</evidence>
<dbReference type="Pfam" id="PF08771">
    <property type="entry name" value="FRB_dom"/>
    <property type="match status" value="1"/>
</dbReference>
<dbReference type="Gene3D" id="1.25.40.10">
    <property type="entry name" value="Tetratricopeptide repeat domain"/>
    <property type="match status" value="1"/>
</dbReference>
<dbReference type="GO" id="GO:0031932">
    <property type="term" value="C:TORC2 complex"/>
    <property type="evidence" value="ECO:0007669"/>
    <property type="project" value="TreeGrafter"/>
</dbReference>
<dbReference type="PROSITE" id="PS51189">
    <property type="entry name" value="FAT"/>
    <property type="match status" value="1"/>
</dbReference>
<dbReference type="FunFam" id="1.10.1070.11:FF:000029">
    <property type="entry name" value="Serine/threonine-protein kinase TOR"/>
    <property type="match status" value="1"/>
</dbReference>
<dbReference type="SUPFAM" id="SSF47212">
    <property type="entry name" value="FKBP12-rapamycin-binding domain of FKBP-rapamycin-associated protein (FRAP)"/>
    <property type="match status" value="1"/>
</dbReference>
<dbReference type="PROSITE" id="PS50290">
    <property type="entry name" value="PI3_4_KINASE_3"/>
    <property type="match status" value="1"/>
</dbReference>
<dbReference type="Pfam" id="PF00022">
    <property type="entry name" value="Actin"/>
    <property type="match status" value="2"/>
</dbReference>